<dbReference type="InterPro" id="IPR013602">
    <property type="entry name" value="Dynein_heavy_linker"/>
</dbReference>
<dbReference type="Gene3D" id="3.40.50.300">
    <property type="entry name" value="P-loop containing nucleotide triphosphate hydrolases"/>
    <property type="match status" value="6"/>
</dbReference>
<dbReference type="InterPro" id="IPR041466">
    <property type="entry name" value="Dynein_AAA5_ext"/>
</dbReference>
<dbReference type="FunFam" id="3.40.50.300:FF:000219">
    <property type="entry name" value="Dynein axonemal heavy chain 17"/>
    <property type="match status" value="1"/>
</dbReference>
<dbReference type="InterPro" id="IPR013594">
    <property type="entry name" value="Dynein_heavy_tail"/>
</dbReference>
<dbReference type="InterPro" id="IPR042219">
    <property type="entry name" value="AAA_lid_11_sf"/>
</dbReference>
<dbReference type="Pfam" id="PF18199">
    <property type="entry name" value="Dynein_C"/>
    <property type="match status" value="1"/>
</dbReference>
<feature type="domain" description="Dynein heavy chain ATP-binding dynein motor region" evidence="22">
    <location>
        <begin position="3889"/>
        <end position="4106"/>
    </location>
</feature>
<dbReference type="Proteomes" id="UP000092460">
    <property type="component" value="Unassembled WGS sequence"/>
</dbReference>
<dbReference type="FunFam" id="1.20.920.20:FF:000003">
    <property type="entry name" value="Dynein axonemal heavy chain 17"/>
    <property type="match status" value="1"/>
</dbReference>
<dbReference type="InterPro" id="IPR024743">
    <property type="entry name" value="Dynein_HC_stalk"/>
</dbReference>
<feature type="domain" description="Dynein heavy chain hydrolytic ATP-binding dynein motor region" evidence="19">
    <location>
        <begin position="1906"/>
        <end position="2232"/>
    </location>
</feature>
<evidence type="ECO:0000256" key="10">
    <source>
        <dbReference type="ARBA" id="ARBA00023069"/>
    </source>
</evidence>
<dbReference type="InterPro" id="IPR035706">
    <property type="entry name" value="AAA_9"/>
</dbReference>
<feature type="domain" description="Dynein heavy chain AAA module D4" evidence="21">
    <location>
        <begin position="3247"/>
        <end position="3506"/>
    </location>
</feature>
<evidence type="ECO:0000259" key="22">
    <source>
        <dbReference type="Pfam" id="PF12781"/>
    </source>
</evidence>
<keyword evidence="3" id="KW-0963">Cytoplasm</keyword>
<reference evidence="27" key="2">
    <citation type="submission" date="2020-05" db="UniProtKB">
        <authorList>
            <consortium name="EnsemblMetazoa"/>
        </authorList>
    </citation>
    <scope>IDENTIFICATION</scope>
    <source>
        <strain evidence="27">IAEA</strain>
    </source>
</reference>
<evidence type="ECO:0000259" key="16">
    <source>
        <dbReference type="Pfam" id="PF03028"/>
    </source>
</evidence>
<evidence type="ECO:0000259" key="19">
    <source>
        <dbReference type="Pfam" id="PF12774"/>
    </source>
</evidence>
<dbReference type="FunFam" id="1.10.8.720:FF:000002">
    <property type="entry name" value="Dynein heavy chain 9, axonemal"/>
    <property type="match status" value="1"/>
</dbReference>
<evidence type="ECO:0000259" key="23">
    <source>
        <dbReference type="Pfam" id="PF17852"/>
    </source>
</evidence>
<dbReference type="Pfam" id="PF08385">
    <property type="entry name" value="DHC_N1"/>
    <property type="match status" value="1"/>
</dbReference>
<evidence type="ECO:0000256" key="11">
    <source>
        <dbReference type="ARBA" id="ARBA00023175"/>
    </source>
</evidence>
<dbReference type="Pfam" id="PF08393">
    <property type="entry name" value="DHC_N2"/>
    <property type="match status" value="1"/>
</dbReference>
<evidence type="ECO:0000259" key="25">
    <source>
        <dbReference type="Pfam" id="PF18198"/>
    </source>
</evidence>
<dbReference type="EMBL" id="JXJN01011414">
    <property type="status" value="NOT_ANNOTATED_CDS"/>
    <property type="molecule type" value="Genomic_DNA"/>
</dbReference>
<dbReference type="InterPro" id="IPR041589">
    <property type="entry name" value="DNAH3_AAA_lid_1"/>
</dbReference>
<dbReference type="InterPro" id="IPR041228">
    <property type="entry name" value="Dynein_C"/>
</dbReference>
<dbReference type="Gene3D" id="3.10.490.20">
    <property type="match status" value="1"/>
</dbReference>
<dbReference type="Pfam" id="PF18198">
    <property type="entry name" value="AAA_lid_11"/>
    <property type="match status" value="1"/>
</dbReference>
<feature type="domain" description="Dynein heavy chain tail" evidence="17">
    <location>
        <begin position="199"/>
        <end position="775"/>
    </location>
</feature>
<dbReference type="Pfam" id="PF12777">
    <property type="entry name" value="MT"/>
    <property type="match status" value="1"/>
</dbReference>
<evidence type="ECO:0000259" key="21">
    <source>
        <dbReference type="Pfam" id="PF12780"/>
    </source>
</evidence>
<dbReference type="Gene3D" id="1.10.472.130">
    <property type="match status" value="1"/>
</dbReference>
<dbReference type="Gene3D" id="3.20.180.20">
    <property type="entry name" value="Dynein heavy chain, N-terminal domain 2"/>
    <property type="match status" value="1"/>
</dbReference>
<keyword evidence="7" id="KW-0067">ATP-binding</keyword>
<dbReference type="GO" id="GO:0008569">
    <property type="term" value="F:minus-end-directed microtubule motor activity"/>
    <property type="evidence" value="ECO:0007669"/>
    <property type="project" value="InterPro"/>
</dbReference>
<dbReference type="Gene3D" id="1.20.920.20">
    <property type="match status" value="1"/>
</dbReference>
<evidence type="ECO:0000256" key="4">
    <source>
        <dbReference type="ARBA" id="ARBA00022701"/>
    </source>
</evidence>
<feature type="domain" description="Dynein heavy chain linker" evidence="18">
    <location>
        <begin position="1369"/>
        <end position="1772"/>
    </location>
</feature>
<dbReference type="Gene3D" id="1.20.140.100">
    <property type="entry name" value="Dynein heavy chain, N-terminal domain 2"/>
    <property type="match status" value="1"/>
</dbReference>
<dbReference type="FunFam" id="3.10.490.20:FF:000002">
    <property type="entry name" value="Dynein axonemal heavy chain 17"/>
    <property type="match status" value="1"/>
</dbReference>
<evidence type="ECO:0000259" key="17">
    <source>
        <dbReference type="Pfam" id="PF08385"/>
    </source>
</evidence>
<reference evidence="28" key="1">
    <citation type="submission" date="2015-01" db="EMBL/GenBank/DDBJ databases">
        <authorList>
            <person name="Aksoy S."/>
            <person name="Warren W."/>
            <person name="Wilson R.K."/>
        </authorList>
    </citation>
    <scope>NUCLEOTIDE SEQUENCE [LARGE SCALE GENOMIC DNA]</scope>
    <source>
        <strain evidence="28">IAEA</strain>
    </source>
</reference>
<dbReference type="Gene3D" id="1.10.8.710">
    <property type="match status" value="2"/>
</dbReference>
<dbReference type="InterPro" id="IPR004273">
    <property type="entry name" value="Dynein_heavy_D6_P-loop"/>
</dbReference>
<evidence type="ECO:0000256" key="1">
    <source>
        <dbReference type="ARBA" id="ARBA00004430"/>
    </source>
</evidence>
<dbReference type="GO" id="GO:0007018">
    <property type="term" value="P:microtubule-based movement"/>
    <property type="evidence" value="ECO:0007669"/>
    <property type="project" value="InterPro"/>
</dbReference>
<evidence type="ECO:0000259" key="20">
    <source>
        <dbReference type="Pfam" id="PF12777"/>
    </source>
</evidence>
<dbReference type="Pfam" id="PF12781">
    <property type="entry name" value="AAA_9"/>
    <property type="match status" value="1"/>
</dbReference>
<evidence type="ECO:0000256" key="3">
    <source>
        <dbReference type="ARBA" id="ARBA00022490"/>
    </source>
</evidence>
<dbReference type="GO" id="GO:0005524">
    <property type="term" value="F:ATP binding"/>
    <property type="evidence" value="ECO:0007669"/>
    <property type="project" value="UniProtKB-KW"/>
</dbReference>
<dbReference type="FunFam" id="1.10.287.2620:FF:000004">
    <property type="entry name" value="Dynein axonemal heavy chain 17"/>
    <property type="match status" value="1"/>
</dbReference>
<evidence type="ECO:0008006" key="29">
    <source>
        <dbReference type="Google" id="ProtNLM"/>
    </source>
</evidence>
<dbReference type="FunFam" id="3.40.50.300:FF:000667">
    <property type="entry name" value="Dynein axonemal heavy chain 11"/>
    <property type="match status" value="2"/>
</dbReference>
<dbReference type="InterPro" id="IPR035699">
    <property type="entry name" value="AAA_6"/>
</dbReference>
<sequence>MAEDEKKKEKVDERPEFFWNYITKTMRLKQEKWTKCMTSNDFREIINTFVNDAYQERLIFTLNAAAVLVPSFNFPEKPTSKVVYFIRNDVPSNLTLQNMSSALMIGDILPNVLENLSVICDDVIFPLLNNPVNQNGWTSVIVNDMKTESQDLRNGIAQMKGLVINRTILPLPICIDEVMESAPAIAKGDLGKVNHLMKHALEFMVVKWLDSVEDLVHVKAKDKIFSKDEFPRPEHLVGFWETRLENLENLADQLGDKRIKTIGFVLERIRSVFESSYRRIVELVLEALAEARDITKYLTPLRKVIDKFETADMDENRANIRPLLLTVGLVWGHSKYFHTLDNMVLLFQLLHNTLIECAMRTIEPDAIFQGDVDEAYKKITTNINHLEYYRSTYKDTRGSLKKFKVGTEFNSQDWTWHPSEIFDRFDKFIARLETLGELFETGRDFLKLEKVTVGGLKGRQITMAIEKILEEYNGYYREWSNIQYNPLDPDYQGSTFESDRVAFKEKTDILERKIAYQFEKALEDSHDLLLCGTLLLRPIIKAHIDPFMHILIDDFADEIASVKVDFNEFQKTCETEGISTKCFMLQFLQALNTDMCFPPVTGALSWLNKLQYRISWIRTDYELYDYPIFENEHGQQTLEIYEEMLDHIERLRKDILLYWILEVKKHIKEGTEFTLLAKDEKGDLSVNFNLNLKNALKDTKYVLLMELPIPDDIKQFYDKEERLWSARIKLQRISEWYNDINYRSKPSEKALIRSELTSYEIFMEPLVSKITWNNFEQKFIVDVFKKIQYLHKRLERSQANIEAIKKSINEWGKVPLYQRKDKNPKAFLETEPRMDILAERVAHAGITSVLIDRIMYENAKLFFDIPRRLYLMDEVEEEEEEYPDDIFDDKKDDEGEEDDEEEFITAMHRHELLQTLTQEERDLFRAYEKYVDQEITQQLLDAVITSLTYLKMEIENRYENDFPIFEILMELQEPHVTYFLNLDPTSKAGFTYHVETLLDDMYHMMEMLPRTAQDPAASDDELLDFGDEIADKAEIHKSRTDILTKVKFGLQSVRTHSKPFMDYSYLWMLDKQQYLAEVKKFGRPLTLSEREAELEAEGASGVKPLKDEYPPLSVYKEQLDKFIALEKQISQWETYQNINVWLRLNKTGFKNAVLNQVAKWISLFKTDLIDRVKNSLRELAIFVEEANEALKIELNKDDFDGLLKILSVLNTINEKQFIYDYMFEPLREIVDLLKTYNYEFKDTELAMVLTGHFFSLYCHLSYNILQMTELPEKWVKIKKQAATVKQIIAPIQSYQVDLIEKRILLCDNMATTYRKKFLKKKFFNAFCPNVYEIIDEADLEIVALEDRHRSLTSSAVLFELQGPDPTKIERCRRDLQLIKIMWDFNITIASTIEDWKKTPWKKIDIESMDQECKKFGKELRGLDKEMRKWDPYIQTENSLKNLMTSLRAVTELQNPAIRDRHWIELMQTTKVKFSMDDSTTLKDLIDLNLHEYEEEVKNIVDKSVKEMAMEKVLRDLHNVWATMEFQNEIHERTGLKLLKASEEMIEVLEENQVQLQNMASSKYIAHFQNEVTNWQIKLSNADQIIGSWFEVQRKWVYLESIFIGSEDIRAQLPEDSRRFDTIDREFKSMLTQMNADRNVVRSTNKPGSKLYENLEHLLHLLLLCEKALNDYLETKRLAYPRFYFVSSADLLDILSNGNNPRMVAKHLTKLYDSLGSLNISVGSKSAAGMVAKEHQEYVPFLEPCDCSGKVEAWLTRITDKMRETLRDQFRRAVISYEEKPRHLWIFDWPAQPALVTTQIWWTTETNDAFAKVQQRYENALKDYNKKQITQLNHLINLLLSDLTASDRQKICTICTIDVHSRDVVAKIITAKVEVVTAFQWQSQLRHRWDTKFEDCFANICDAQFQYDYEYLGNTPRLVITPLTDRCYITLTQSLHLIMGGAPAGPAGTGKTETTKDLGRALGIMVYVFNCSEQMDYKSVGDIHKGLAQTGAWGCFDEFNRISVEVLSVVAVQVKCIQDAIKAKKVIFNFLGEIISLRPTVGMFITMNPGYAGRAELPENLKALYRPCAMVVPDFALISEIMLVAEGFQEARLLARKFIALYELCKELLSKQDHYDWGLRAIKSVLVVAGALRRDDRYRPEDQVLMRALRDFNIPKIVTDDLPVFMGLIGDLFPALDVPRKRNLDFEAVIKRSAVDLKLQPDDGFILKVVQLEELFAVRHSVFIIGFAGTGKSEVWKTLNKTYSNQKRKPHYNDLNPKAVTNDELFGIVNPATREWKDGLFSIIMRDQANLGGTGPKWIVLDGDIDPMWIESLNTVMDDNKVLTLASNERIALTKEMRLLFEIANLKTATPATVSRAGILYINPQDLGWTPFILSWLNTRTNQSEISTLNVLFDKYVPPMLEVFRLRLKKITPISDIAMLQMTCFLLNSLLTPQNVPADCPKDWYEIYFVFSIVWGFGSTLFQDQIIDWRNEFSKWFLNEFKAVKFPGTGNIFAFYVDHETKKFEPWTKLRDDRYRPEDQVLMRALRDFNIPKIVTDDLPVFMGLIGDLFPALDVPRKRNLDFEAVIKRSAVDLKLQPDDGFILKVVQLEELFAVRHSVFIIGFAGTGKSEVWKTLNKTYSNQKRKPHYNDLNPKAVTNDELFGIVNPATREWKDGLFSIIMRDQANLGGTGPKWIVLDGDIDPMWIESLNTVMDDNKVLTLASNERIALTKEMRLLFEIANLKTATPATVSRAGILYINPQDLGWTPFILSWLNTRTNQSEISTLNVLFDKYVPPMLEVFRLRLKKITPISDIAMLQMTCFLLNSLLTPQNVPADCPKDWYEIYFVFSIVWGFGSTLFQDQIIDWRNEFSKWFLNEFKAVKFPGTGNIFAFYVDHETKKFEPWTKLVPDFELDPDIPLQANLVHTSETTRLRYFMDVLIQDNYPVMLIGPPGSGKTIIMNSKLTSLPTEKFAITNVPFNFYTTSEMLQRILEKPLEKKAGRNYGPQGNKRMLYFVDDMNMPEVDKYGTVQPHTLIRQFMDYHHWYDRLKMTLRDIHNCQFVSCMNPSAGSFTINPRLQRHFCSFAVNQPSPDALFHILNSILSQHLNNPIHKFAKSVISLCGPLVQTAILLHQKVATTFLPTAVKFHYNFNLRDIANIFTGMLYANFETCPNPNLLLRLWVHECNRVYGDKLVDYSDINAFNKVVMDMVRKGIEGFNEDAVFSKPLIYCHFAKGLSDIKYMPIPDWERLHKLLEEAQERYNDFIGAMNLVLFEDAMAHVCRISRIVESSRGYALLIGVGGSGKQSLTRLAAFISSLDVFQIQLTKDYSINDLKVNIASLYMKCGVKTSPCCFLMTDAEVAREQFLVLVNDLLASGEIHELFPDDEIENIINAVRNEVKQLGIVDNRENCWKHFIEKVRGMLKVVLCFSPVGTTLRVRARNFPSLVNCTTIDWFHEWPRDALESVSYSFLSEIDVLPKDLAKPVSRFMAYVHKTVNDISNVYLLNDKRYNYTTPKSFLELISLYTKLLKEKVRANQDRRTRLGNGLIKLASCSKEVDALQDVLKVQEVELRIKNEDADNLIKVVSTENEKVSKERAFATKEEKNVRQIEEDVTAKAKLCEEDFRKAQPALIAAQEALNTLNKNNLTELKSFGSPPEAVVSVCAAVLVLFSQKGKIPKDRSWKSCRSIMGNVDKFLNDLVNYDKKHIHPDIIKALQPYIADPEFIPEKILAKSAAAAGLCSWVININRFYEVYLIVEPKERALVEAEQELQDARDKLTALNQRLNELEEQLNVLQSEYDEALAKKQKCQDEADKTAFTIDLANRLIGGLASEKIRWTESVKNLLSSQITLPGDILLISCFISYVGCFTRPYRTELQVKMWAPAFKASDPKIPSSEGSDPFEMICDDAQIAEWNNQGLPSDRMSAENAAILVHSDRYPLMIDPQLQGIKWVKQKYSSTIVVLRTTQKGYLEKIEHAVSNGNVLLLENIGENVDAVLNPLLGRMLIKKGTCLKMGDKEIDFNPKFRLILHTKLANPHYKPEMQAQTTLINFTVTRDGLEDQLLAEVVKAERPDLEVLRTRLTQQQNHFKITLKFLEDDLLQRLSSAGENVLEDVSLVMNLEKTKKTADEIEVKVAEAKITAVQIDTAREAYRPASERASIIYFILNDLFKINPIYQFSLKAFTVVFSNAILRATPAEKLKDRVENLIDSITYCSFMYTSRGLFEADKLTFLTQLTIQVLISAGEVEPSELDFLLRYPYMVNVTSNLAFLTNVAWGGIRALSNLPAFKGLDKDIEGSHKRWKKFIDSECPEREKFPGEWKGKSAIQRLCIMRCIRPDRMSYSMKVFIEEKLGSKYIDARSMEFAKTFEESSAETHIFFVLSAGVDPLKDVEKLGKVLGFHGDHENFHSVSLGQGQEIVAENAIDTASKRGHWVILQNIHLVARWLPSLEKKMEASLIDVNPSYRLFLSAEPAGDPAAHILPQGILESAIKITNEPPTGMQANIHKALDNFSDETLEMCSKETEFKAILFSLCYFHAVVAERRKFGAQGWNRVYPFNVGDLTISVYVLYNYLEANNRVPWEDLRYLFGEIMYGGHITDDRDRRLCRTYLEEFMQPELIDGELEFCSGFPAPGILKYAGYHSYIDENLPPESPNLYGLHLNAEIGFLTTVSERLFRTVFEQQPRLAGASDAGGGEAQSQEDVVKGMLEDLIDKIPSPFNIYELMARVEDRNPYILVAFQECERMNILMAELKRSLNELDLGLKGELTISSIMENLMQSLFMDQVPESWTKLAYPSTLGLQSWFADLQLRLRELEGWVADFRLPSSVWLGGFFNPQSFLTAIMQQTARKNEWPLDRMCLNTDVTKKTKEEISSAPREGAYINGLYMEGARWDMNMNTIADAFLKELFPAMPVIYVKAVQKDKQDTKNVYECPVYKIRQRGPTYVWTFNLKTKEKPGKWTLAGVCLLLQI</sequence>
<dbReference type="Gene3D" id="6.10.140.1060">
    <property type="match status" value="1"/>
</dbReference>
<evidence type="ECO:0000256" key="13">
    <source>
        <dbReference type="ARBA" id="ARBA00023273"/>
    </source>
</evidence>
<dbReference type="EnsemblMetazoa" id="GPPI024721-RA">
    <property type="protein sequence ID" value="GPPI024721-PA"/>
    <property type="gene ID" value="GPPI024721"/>
</dbReference>
<evidence type="ECO:0000313" key="27">
    <source>
        <dbReference type="EnsemblMetazoa" id="GPPI024721-PA"/>
    </source>
</evidence>
<dbReference type="Gene3D" id="1.10.8.1220">
    <property type="match status" value="1"/>
</dbReference>
<evidence type="ECO:0000256" key="6">
    <source>
        <dbReference type="ARBA" id="ARBA00022741"/>
    </source>
</evidence>
<dbReference type="FunFam" id="1.20.920.30:FF:000003">
    <property type="entry name" value="Dynein axonemal heavy chain 17"/>
    <property type="match status" value="1"/>
</dbReference>
<dbReference type="FunFam" id="3.40.50.300:FF:002141">
    <property type="entry name" value="Dynein heavy chain"/>
    <property type="match status" value="1"/>
</dbReference>
<dbReference type="Pfam" id="PF17857">
    <property type="entry name" value="AAA_lid_1"/>
    <property type="match status" value="1"/>
</dbReference>
<dbReference type="InterPro" id="IPR043160">
    <property type="entry name" value="Dynein_C_barrel"/>
</dbReference>
<keyword evidence="10" id="KW-0969">Cilium</keyword>
<evidence type="ECO:0000259" key="24">
    <source>
        <dbReference type="Pfam" id="PF17857"/>
    </source>
</evidence>
<dbReference type="Gene3D" id="1.20.1270.280">
    <property type="match status" value="1"/>
</dbReference>
<dbReference type="Pfam" id="PF12780">
    <property type="entry name" value="AAA_8"/>
    <property type="match status" value="1"/>
</dbReference>
<feature type="domain" description="Dynein heavy chain hydrolytic ATP-binding dynein motor region" evidence="19">
    <location>
        <begin position="2510"/>
        <end position="2609"/>
    </location>
</feature>
<dbReference type="PANTHER" id="PTHR46532">
    <property type="entry name" value="MALE FERTILITY FACTOR KL5"/>
    <property type="match status" value="1"/>
</dbReference>
<feature type="coiled-coil region" evidence="14">
    <location>
        <begin position="3734"/>
        <end position="3789"/>
    </location>
</feature>
<feature type="domain" description="Dynein heavy chain 3 AAA+ lid" evidence="24">
    <location>
        <begin position="3104"/>
        <end position="3199"/>
    </location>
</feature>
<evidence type="ECO:0000256" key="14">
    <source>
        <dbReference type="SAM" id="Coils"/>
    </source>
</evidence>
<dbReference type="Gene3D" id="1.20.920.30">
    <property type="match status" value="1"/>
</dbReference>
<dbReference type="Gene3D" id="1.10.287.2620">
    <property type="match status" value="1"/>
</dbReference>
<dbReference type="InterPro" id="IPR042228">
    <property type="entry name" value="Dynein_linker_3"/>
</dbReference>
<keyword evidence="8" id="KW-0243">Dynein</keyword>
<evidence type="ECO:0000256" key="8">
    <source>
        <dbReference type="ARBA" id="ARBA00023017"/>
    </source>
</evidence>
<dbReference type="Gene3D" id="1.10.8.720">
    <property type="entry name" value="Region D6 of dynein motor"/>
    <property type="match status" value="1"/>
</dbReference>
<dbReference type="Pfam" id="PF03028">
    <property type="entry name" value="Dynein_heavy"/>
    <property type="match status" value="1"/>
</dbReference>
<dbReference type="FunFam" id="1.20.1270.280:FF:000003">
    <property type="entry name" value="Dynein axonemal heavy chain 17"/>
    <property type="match status" value="1"/>
</dbReference>
<keyword evidence="5" id="KW-0677">Repeat</keyword>
<evidence type="ECO:0000256" key="2">
    <source>
        <dbReference type="ARBA" id="ARBA00008887"/>
    </source>
</evidence>
<feature type="domain" description="Dynein heavy chain AAA 5 extension" evidence="23">
    <location>
        <begin position="2389"/>
        <end position="2507"/>
    </location>
</feature>
<feature type="domain" description="Dynein heavy chain coiled coil stalk" evidence="20">
    <location>
        <begin position="3520"/>
        <end position="3860"/>
    </location>
</feature>
<feature type="domain" description="Dynein heavy chain AAA 5 extension" evidence="23">
    <location>
        <begin position="2766"/>
        <end position="2884"/>
    </location>
</feature>
<dbReference type="Gene3D" id="1.20.58.1120">
    <property type="match status" value="1"/>
</dbReference>
<evidence type="ECO:0000256" key="7">
    <source>
        <dbReference type="ARBA" id="ARBA00022840"/>
    </source>
</evidence>
<dbReference type="GO" id="GO:0097729">
    <property type="term" value="C:9+2 motile cilium"/>
    <property type="evidence" value="ECO:0007669"/>
    <property type="project" value="UniProtKB-ARBA"/>
</dbReference>
<dbReference type="GO" id="GO:0051959">
    <property type="term" value="F:dynein light intermediate chain binding"/>
    <property type="evidence" value="ECO:0007669"/>
    <property type="project" value="InterPro"/>
</dbReference>
<dbReference type="GO" id="GO:0045505">
    <property type="term" value="F:dynein intermediate chain binding"/>
    <property type="evidence" value="ECO:0007669"/>
    <property type="project" value="InterPro"/>
</dbReference>
<comment type="similarity">
    <text evidence="2">Belongs to the dynein heavy chain family.</text>
</comment>
<protein>
    <recommendedName>
        <fullName evidence="29">Dynein beta chain, ciliary</fullName>
    </recommendedName>
</protein>
<name>A0A1B0BBD8_9MUSC</name>
<accession>A0A1B0BBD8</accession>
<dbReference type="InterPro" id="IPR042222">
    <property type="entry name" value="Dynein_2_N"/>
</dbReference>
<proteinExistence type="inferred from homology"/>
<dbReference type="VEuPathDB" id="VectorBase:GPPI024721"/>
<dbReference type="FunFam" id="3.40.50.300:FF:000049">
    <property type="entry name" value="Dynein, axonemal, heavy chain 5"/>
    <property type="match status" value="1"/>
</dbReference>
<feature type="region of interest" description="Disordered" evidence="15">
    <location>
        <begin position="879"/>
        <end position="898"/>
    </location>
</feature>
<dbReference type="FunFam" id="1.20.58.1120:FF:000002">
    <property type="entry name" value="Dynein heavy chain 9, axonemal"/>
    <property type="match status" value="1"/>
</dbReference>
<dbReference type="FunFam" id="1.10.8.710:FF:000002">
    <property type="entry name" value="dynein heavy chain 17, axonemal"/>
    <property type="match status" value="1"/>
</dbReference>
<feature type="domain" description="Dynein heavy chain region D6 P-loop" evidence="16">
    <location>
        <begin position="4347"/>
        <end position="4467"/>
    </location>
</feature>
<keyword evidence="13" id="KW-0966">Cell projection</keyword>
<keyword evidence="4" id="KW-0493">Microtubule</keyword>
<keyword evidence="28" id="KW-1185">Reference proteome</keyword>
<dbReference type="Pfam" id="PF12774">
    <property type="entry name" value="AAA_6"/>
    <property type="match status" value="2"/>
</dbReference>
<dbReference type="InterPro" id="IPR043157">
    <property type="entry name" value="Dynein_AAA1S"/>
</dbReference>
<dbReference type="FunFam" id="1.20.140.100:FF:000001">
    <property type="entry name" value="dynein heavy chain 17, axonemal"/>
    <property type="match status" value="1"/>
</dbReference>
<evidence type="ECO:0000313" key="28">
    <source>
        <dbReference type="Proteomes" id="UP000092460"/>
    </source>
</evidence>
<keyword evidence="12" id="KW-0206">Cytoskeleton</keyword>
<keyword evidence="6" id="KW-0547">Nucleotide-binding</keyword>
<evidence type="ECO:0000256" key="12">
    <source>
        <dbReference type="ARBA" id="ARBA00023212"/>
    </source>
</evidence>
<dbReference type="InterPro" id="IPR041658">
    <property type="entry name" value="AAA_lid_11"/>
</dbReference>
<dbReference type="Pfam" id="PF17852">
    <property type="entry name" value="Dynein_AAA_lid"/>
    <property type="match status" value="2"/>
</dbReference>
<dbReference type="Pfam" id="PF12775">
    <property type="entry name" value="AAA_7"/>
    <property type="match status" value="1"/>
</dbReference>
<evidence type="ECO:0000256" key="5">
    <source>
        <dbReference type="ARBA" id="ARBA00022737"/>
    </source>
</evidence>
<dbReference type="SUPFAM" id="SSF52540">
    <property type="entry name" value="P-loop containing nucleoside triphosphate hydrolases"/>
    <property type="match status" value="6"/>
</dbReference>
<feature type="domain" description="Dynein heavy chain C-terminal" evidence="26">
    <location>
        <begin position="4643"/>
        <end position="4939"/>
    </location>
</feature>
<dbReference type="InterPro" id="IPR024317">
    <property type="entry name" value="Dynein_heavy_chain_D4_dom"/>
</dbReference>
<evidence type="ECO:0000259" key="18">
    <source>
        <dbReference type="Pfam" id="PF08393"/>
    </source>
</evidence>
<keyword evidence="11" id="KW-0505">Motor protein</keyword>
<feature type="domain" description="Dynein heavy chain AAA lid" evidence="25">
    <location>
        <begin position="4499"/>
        <end position="4635"/>
    </location>
</feature>
<evidence type="ECO:0000259" key="26">
    <source>
        <dbReference type="Pfam" id="PF18199"/>
    </source>
</evidence>
<dbReference type="FunFam" id="3.40.50.300:FF:000411">
    <property type="entry name" value="dynein heavy chain 17, axonemal"/>
    <property type="match status" value="1"/>
</dbReference>
<evidence type="ECO:0000256" key="9">
    <source>
        <dbReference type="ARBA" id="ARBA00023054"/>
    </source>
</evidence>
<dbReference type="STRING" id="67801.A0A1B0BBD8"/>
<keyword evidence="9 14" id="KW-0175">Coiled coil</keyword>
<dbReference type="GO" id="GO:0005874">
    <property type="term" value="C:microtubule"/>
    <property type="evidence" value="ECO:0007669"/>
    <property type="project" value="UniProtKB-KW"/>
</dbReference>
<comment type="subcellular location">
    <subcellularLocation>
        <location evidence="1">Cytoplasm</location>
        <location evidence="1">Cytoskeleton</location>
        <location evidence="1">Cilium axoneme</location>
    </subcellularLocation>
</comment>
<dbReference type="FunFam" id="1.10.8.1220:FF:000001">
    <property type="entry name" value="Dynein axonemal heavy chain 5"/>
    <property type="match status" value="1"/>
</dbReference>
<dbReference type="GO" id="GO:0005858">
    <property type="term" value="C:axonemal dynein complex"/>
    <property type="evidence" value="ECO:0007669"/>
    <property type="project" value="TreeGrafter"/>
</dbReference>
<dbReference type="PANTHER" id="PTHR46532:SF11">
    <property type="entry name" value="DYNEIN AXONEMAL HEAVY CHAIN 12"/>
    <property type="match status" value="1"/>
</dbReference>
<dbReference type="InterPro" id="IPR027417">
    <property type="entry name" value="P-loop_NTPase"/>
</dbReference>
<evidence type="ECO:0000256" key="15">
    <source>
        <dbReference type="SAM" id="MobiDB-lite"/>
    </source>
</evidence>
<organism evidence="27 28">
    <name type="scientific">Glossina palpalis gambiensis</name>
    <dbReference type="NCBI Taxonomy" id="67801"/>
    <lineage>
        <taxon>Eukaryota</taxon>
        <taxon>Metazoa</taxon>
        <taxon>Ecdysozoa</taxon>
        <taxon>Arthropoda</taxon>
        <taxon>Hexapoda</taxon>
        <taxon>Insecta</taxon>
        <taxon>Pterygota</taxon>
        <taxon>Neoptera</taxon>
        <taxon>Endopterygota</taxon>
        <taxon>Diptera</taxon>
        <taxon>Brachycera</taxon>
        <taxon>Muscomorpha</taxon>
        <taxon>Hippoboscoidea</taxon>
        <taxon>Glossinidae</taxon>
        <taxon>Glossina</taxon>
    </lineage>
</organism>
<dbReference type="FunFam" id="3.20.180.20:FF:000001">
    <property type="entry name" value="Dynein axonemal heavy chain 5"/>
    <property type="match status" value="1"/>
</dbReference>
<dbReference type="InterPro" id="IPR026983">
    <property type="entry name" value="DHC"/>
</dbReference>